<dbReference type="AlphaFoldDB" id="A0A7C3IWC5"/>
<comment type="function">
    <text evidence="1">Catalyzes the ATP-dependent phosphorylation of thiamine-monophosphate (TMP) to form thiamine-pyrophosphate (TPP), the active form of vitamin B1.</text>
</comment>
<dbReference type="UniPathway" id="UPA00060">
    <property type="reaction ID" value="UER00142"/>
</dbReference>
<dbReference type="InterPro" id="IPR016188">
    <property type="entry name" value="PurM-like_N"/>
</dbReference>
<feature type="binding site" evidence="1">
    <location>
        <position position="41"/>
    </location>
    <ligand>
        <name>Mg(2+)</name>
        <dbReference type="ChEBI" id="CHEBI:18420"/>
        <label>3</label>
    </ligand>
</feature>
<feature type="binding site" evidence="1">
    <location>
        <position position="86"/>
    </location>
    <ligand>
        <name>Mg(2+)</name>
        <dbReference type="ChEBI" id="CHEBI:18420"/>
        <label>4</label>
    </ligand>
</feature>
<keyword evidence="1" id="KW-0479">Metal-binding</keyword>
<keyword evidence="1" id="KW-0547">Nucleotide-binding</keyword>
<dbReference type="SUPFAM" id="SSF56042">
    <property type="entry name" value="PurM C-terminal domain-like"/>
    <property type="match status" value="1"/>
</dbReference>
<keyword evidence="1 4" id="KW-0418">Kinase</keyword>
<dbReference type="HAMAP" id="MF_02128">
    <property type="entry name" value="TMP_kinase"/>
    <property type="match status" value="1"/>
</dbReference>
<dbReference type="InterPro" id="IPR036676">
    <property type="entry name" value="PurM-like_C_sf"/>
</dbReference>
<proteinExistence type="inferred from homology"/>
<dbReference type="Gene3D" id="3.30.1330.10">
    <property type="entry name" value="PurM-like, N-terminal domain"/>
    <property type="match status" value="1"/>
</dbReference>
<dbReference type="NCBIfam" id="TIGR01379">
    <property type="entry name" value="thiL"/>
    <property type="match status" value="1"/>
</dbReference>
<feature type="binding site" evidence="1">
    <location>
        <position position="224"/>
    </location>
    <ligand>
        <name>Mg(2+)</name>
        <dbReference type="ChEBI" id="CHEBI:18420"/>
        <label>3</label>
    </ligand>
</feature>
<accession>A0A7C3IWC5</accession>
<feature type="binding site" evidence="1">
    <location>
        <position position="58"/>
    </location>
    <ligand>
        <name>Mg(2+)</name>
        <dbReference type="ChEBI" id="CHEBI:18420"/>
        <label>2</label>
    </ligand>
</feature>
<protein>
    <recommendedName>
        <fullName evidence="1">Thiamine-monophosphate kinase</fullName>
        <shortName evidence="1">TMP kinase</shortName>
        <shortName evidence="1">Thiamine-phosphate kinase</shortName>
        <ecNumber evidence="1">2.7.4.16</ecNumber>
    </recommendedName>
</protein>
<comment type="catalytic activity">
    <reaction evidence="1">
        <text>thiamine phosphate + ATP = thiamine diphosphate + ADP</text>
        <dbReference type="Rhea" id="RHEA:15913"/>
        <dbReference type="ChEBI" id="CHEBI:30616"/>
        <dbReference type="ChEBI" id="CHEBI:37575"/>
        <dbReference type="ChEBI" id="CHEBI:58937"/>
        <dbReference type="ChEBI" id="CHEBI:456216"/>
        <dbReference type="EC" id="2.7.4.16"/>
    </reaction>
</comment>
<keyword evidence="1" id="KW-0460">Magnesium</keyword>
<comment type="miscellaneous">
    <text evidence="1">Reaction mechanism of ThiL seems to utilize a direct, inline transfer of the gamma-phosphate of ATP to TMP rather than a phosphorylated enzyme intermediate.</text>
</comment>
<feature type="binding site" evidence="1">
    <location>
        <position position="58"/>
    </location>
    <ligand>
        <name>Mg(2+)</name>
        <dbReference type="ChEBI" id="CHEBI:18420"/>
        <label>1</label>
    </ligand>
</feature>
<dbReference type="EMBL" id="DSTX01000001">
    <property type="protein sequence ID" value="HFK19810.1"/>
    <property type="molecule type" value="Genomic_DNA"/>
</dbReference>
<dbReference type="PANTHER" id="PTHR30270:SF0">
    <property type="entry name" value="THIAMINE-MONOPHOSPHATE KINASE"/>
    <property type="match status" value="1"/>
</dbReference>
<dbReference type="InterPro" id="IPR006283">
    <property type="entry name" value="ThiL-like"/>
</dbReference>
<dbReference type="Pfam" id="PF02769">
    <property type="entry name" value="AIRS_C"/>
    <property type="match status" value="1"/>
</dbReference>
<feature type="binding site" evidence="1">
    <location>
        <position position="41"/>
    </location>
    <ligand>
        <name>Mg(2+)</name>
        <dbReference type="ChEBI" id="CHEBI:18420"/>
        <label>4</label>
    </ligand>
</feature>
<gene>
    <name evidence="1 4" type="primary">thiL</name>
    <name evidence="4" type="ORF">ENS19_00830</name>
</gene>
<keyword evidence="1" id="KW-0784">Thiamine biosynthesis</keyword>
<evidence type="ECO:0000256" key="1">
    <source>
        <dbReference type="HAMAP-Rule" id="MF_02128"/>
    </source>
</evidence>
<comment type="caution">
    <text evidence="1">Lacks conserved residue(s) required for the propagation of feature annotation.</text>
</comment>
<dbReference type="InterPro" id="IPR010918">
    <property type="entry name" value="PurM-like_C_dom"/>
</dbReference>
<evidence type="ECO:0000259" key="2">
    <source>
        <dbReference type="Pfam" id="PF00586"/>
    </source>
</evidence>
<comment type="pathway">
    <text evidence="1">Cofactor biosynthesis; thiamine diphosphate biosynthesis; thiamine diphosphate from thiamine phosphate: step 1/1.</text>
</comment>
<dbReference type="GO" id="GO:0009229">
    <property type="term" value="P:thiamine diphosphate biosynthetic process"/>
    <property type="evidence" value="ECO:0007669"/>
    <property type="project" value="UniProtKB-UniRule"/>
</dbReference>
<dbReference type="PIRSF" id="PIRSF005303">
    <property type="entry name" value="Thiam_monoph_kin"/>
    <property type="match status" value="1"/>
</dbReference>
<feature type="binding site" evidence="1">
    <location>
        <position position="86"/>
    </location>
    <ligand>
        <name>Mg(2+)</name>
        <dbReference type="ChEBI" id="CHEBI:18420"/>
        <label>2</label>
    </ligand>
</feature>
<evidence type="ECO:0000259" key="3">
    <source>
        <dbReference type="Pfam" id="PF02769"/>
    </source>
</evidence>
<feature type="binding site" evidence="1">
    <location>
        <position position="134"/>
    </location>
    <ligand>
        <name>Mg(2+)</name>
        <dbReference type="ChEBI" id="CHEBI:18420"/>
        <label>1</label>
    </ligand>
</feature>
<dbReference type="InterPro" id="IPR036921">
    <property type="entry name" value="PurM-like_N_sf"/>
</dbReference>
<feature type="binding site" evidence="1">
    <location>
        <position position="327"/>
    </location>
    <ligand>
        <name>substrate</name>
    </ligand>
</feature>
<evidence type="ECO:0000313" key="4">
    <source>
        <dbReference type="EMBL" id="HFK19810.1"/>
    </source>
</evidence>
<feature type="binding site" evidence="1">
    <location>
        <position position="227"/>
    </location>
    <ligand>
        <name>Mg(2+)</name>
        <dbReference type="ChEBI" id="CHEBI:18420"/>
        <label>5</label>
    </ligand>
</feature>
<dbReference type="CDD" id="cd02194">
    <property type="entry name" value="ThiL"/>
    <property type="match status" value="1"/>
</dbReference>
<feature type="binding site" evidence="1">
    <location>
        <position position="226"/>
    </location>
    <ligand>
        <name>ATP</name>
        <dbReference type="ChEBI" id="CHEBI:30616"/>
    </ligand>
</feature>
<comment type="similarity">
    <text evidence="1">Belongs to the thiamine-monophosphate kinase family.</text>
</comment>
<feature type="binding site" evidence="1">
    <location>
        <position position="275"/>
    </location>
    <ligand>
        <name>substrate</name>
    </ligand>
</feature>
<dbReference type="GO" id="GO:0009030">
    <property type="term" value="F:thiamine-phosphate kinase activity"/>
    <property type="evidence" value="ECO:0007669"/>
    <property type="project" value="UniProtKB-UniRule"/>
</dbReference>
<dbReference type="GO" id="GO:0005524">
    <property type="term" value="F:ATP binding"/>
    <property type="evidence" value="ECO:0007669"/>
    <property type="project" value="UniProtKB-UniRule"/>
</dbReference>
<organism evidence="4">
    <name type="scientific">Candidatus Methanomethylicus mesodigestus</name>
    <dbReference type="NCBI Taxonomy" id="1867258"/>
    <lineage>
        <taxon>Archaea</taxon>
        <taxon>Thermoproteota</taxon>
        <taxon>Methanosuratincolia</taxon>
        <taxon>Candidatus Methanomethylicales</taxon>
        <taxon>Candidatus Methanomethylicaceae</taxon>
        <taxon>Candidatus Methanomethylicus</taxon>
    </lineage>
</organism>
<dbReference type="EC" id="2.7.4.16" evidence="1"/>
<dbReference type="GO" id="GO:0000287">
    <property type="term" value="F:magnesium ion binding"/>
    <property type="evidence" value="ECO:0007669"/>
    <property type="project" value="UniProtKB-UniRule"/>
</dbReference>
<feature type="binding site" evidence="1">
    <location>
        <position position="65"/>
    </location>
    <ligand>
        <name>substrate</name>
    </ligand>
</feature>
<dbReference type="GO" id="GO:0009228">
    <property type="term" value="P:thiamine biosynthetic process"/>
    <property type="evidence" value="ECO:0007669"/>
    <property type="project" value="UniProtKB-KW"/>
</dbReference>
<keyword evidence="1 4" id="KW-0808">Transferase</keyword>
<dbReference type="SUPFAM" id="SSF55326">
    <property type="entry name" value="PurM N-terminal domain-like"/>
    <property type="match status" value="1"/>
</dbReference>
<dbReference type="PANTHER" id="PTHR30270">
    <property type="entry name" value="THIAMINE-MONOPHOSPHATE KINASE"/>
    <property type="match status" value="1"/>
</dbReference>
<dbReference type="Pfam" id="PF00586">
    <property type="entry name" value="AIRS"/>
    <property type="match status" value="1"/>
</dbReference>
<name>A0A7C3IWC5_9CREN</name>
<feature type="binding site" evidence="1">
    <location>
        <position position="86"/>
    </location>
    <ligand>
        <name>Mg(2+)</name>
        <dbReference type="ChEBI" id="CHEBI:18420"/>
        <label>3</label>
    </ligand>
</feature>
<feature type="binding site" evidence="1">
    <location>
        <position position="157"/>
    </location>
    <ligand>
        <name>ATP</name>
        <dbReference type="ChEBI" id="CHEBI:30616"/>
    </ligand>
</feature>
<sequence>MSEMKASDLGERGIIDLIWSVYKSKVGEEKMRSMPLPPPDDASAVPLPDGRYLVLKADMFVKRTDAPPRMRHYQMGAKSVVMNISDLAAKGASPIAFLFSLGVPANYGASQLRQLMGGIVSATEEYGAPLLGGDVGESRDLVIAGFAAGISRSLIKRSGAKPGDILATTGSFGETAAAYKILLEGKEAPPALRKALCRSVFCPRARLREGVRLAESGAITSSMDSSDGLAFTLWELSRSSGVGFRIDHVPVAKKAGEFAKLHSLVPLDLALYGGEEYEIVFTVRPSMWEEATKAAGGRLIRLGVAVEGNSVFINQEGKEFPVADRGWEHLRRA</sequence>
<reference evidence="4" key="1">
    <citation type="journal article" date="2020" name="mSystems">
        <title>Genome- and Community-Level Interaction Insights into Carbon Utilization and Element Cycling Functions of Hydrothermarchaeota in Hydrothermal Sediment.</title>
        <authorList>
            <person name="Zhou Z."/>
            <person name="Liu Y."/>
            <person name="Xu W."/>
            <person name="Pan J."/>
            <person name="Luo Z.H."/>
            <person name="Li M."/>
        </authorList>
    </citation>
    <scope>NUCLEOTIDE SEQUENCE [LARGE SCALE GENOMIC DNA]</scope>
    <source>
        <strain evidence="4">SpSt-468</strain>
    </source>
</reference>
<feature type="domain" description="PurM-like N-terminal" evidence="2">
    <location>
        <begin position="40"/>
        <end position="150"/>
    </location>
</feature>
<feature type="binding site" evidence="1">
    <location>
        <begin position="133"/>
        <end position="134"/>
    </location>
    <ligand>
        <name>ATP</name>
        <dbReference type="ChEBI" id="CHEBI:30616"/>
    </ligand>
</feature>
<keyword evidence="1" id="KW-0067">ATP-binding</keyword>
<comment type="caution">
    <text evidence="4">The sequence shown here is derived from an EMBL/GenBank/DDBJ whole genome shotgun (WGS) entry which is preliminary data.</text>
</comment>
<dbReference type="Gene3D" id="3.90.650.10">
    <property type="entry name" value="PurM-like C-terminal domain"/>
    <property type="match status" value="1"/>
</dbReference>
<feature type="domain" description="PurM-like C-terminal" evidence="3">
    <location>
        <begin position="161"/>
        <end position="310"/>
    </location>
</feature>